<organism evidence="5 6">
    <name type="scientific">Dioszegia hungarica</name>
    <dbReference type="NCBI Taxonomy" id="4972"/>
    <lineage>
        <taxon>Eukaryota</taxon>
        <taxon>Fungi</taxon>
        <taxon>Dikarya</taxon>
        <taxon>Basidiomycota</taxon>
        <taxon>Agaricomycotina</taxon>
        <taxon>Tremellomycetes</taxon>
        <taxon>Tremellales</taxon>
        <taxon>Bulleribasidiaceae</taxon>
        <taxon>Dioszegia</taxon>
    </lineage>
</organism>
<dbReference type="RefSeq" id="XP_052946666.1">
    <property type="nucleotide sequence ID" value="XM_053093509.1"/>
</dbReference>
<evidence type="ECO:0000256" key="3">
    <source>
        <dbReference type="SAM" id="SignalP"/>
    </source>
</evidence>
<keyword evidence="6" id="KW-1185">Reference proteome</keyword>
<proteinExistence type="inferred from homology"/>
<name>A0AA38HCB4_9TREE</name>
<evidence type="ECO:0000313" key="6">
    <source>
        <dbReference type="Proteomes" id="UP001164286"/>
    </source>
</evidence>
<gene>
    <name evidence="5" type="ORF">MKK02DRAFT_45598</name>
</gene>
<evidence type="ECO:0000259" key="4">
    <source>
        <dbReference type="Pfam" id="PF10181"/>
    </source>
</evidence>
<dbReference type="EMBL" id="JAKWFO010000005">
    <property type="protein sequence ID" value="KAI9636889.1"/>
    <property type="molecule type" value="Genomic_DNA"/>
</dbReference>
<dbReference type="GO" id="GO:0000506">
    <property type="term" value="C:glycosylphosphatidylinositol-N-acetylglucosaminyltransferase (GPI-GnT) complex"/>
    <property type="evidence" value="ECO:0007669"/>
    <property type="project" value="InterPro"/>
</dbReference>
<reference evidence="5" key="1">
    <citation type="journal article" date="2022" name="G3 (Bethesda)">
        <title>High quality genome of the basidiomycete yeast Dioszegia hungarica PDD-24b-2 isolated from cloud water.</title>
        <authorList>
            <person name="Jarrige D."/>
            <person name="Haridas S."/>
            <person name="Bleykasten-Grosshans C."/>
            <person name="Joly M."/>
            <person name="Nadalig T."/>
            <person name="Sancelme M."/>
            <person name="Vuilleumier S."/>
            <person name="Grigoriev I.V."/>
            <person name="Amato P."/>
            <person name="Bringel F."/>
        </authorList>
    </citation>
    <scope>NUCLEOTIDE SEQUENCE</scope>
    <source>
        <strain evidence="5">PDD-24b-2</strain>
    </source>
</reference>
<accession>A0AA38HCB4</accession>
<comment type="pathway">
    <text evidence="1">Glycolipid biosynthesis; glycosylphosphatidylinositol-anchor biosynthesis.</text>
</comment>
<dbReference type="PANTHER" id="PTHR15231">
    <property type="entry name" value="PHOSPHATIDYLINOSITOL N-ACETYLGLUCOSAMINYLTRANSFERASE SUBUNIT H"/>
    <property type="match status" value="1"/>
</dbReference>
<protein>
    <recommendedName>
        <fullName evidence="4">Phosphatidylinositol N-acetylglucosaminyltransferase subunit H conserved domain-containing protein</fullName>
    </recommendedName>
</protein>
<sequence>MAYLAMVVLSLLFLRTRSVLYKSVVPLPHLGLQLSTTRGLSLPHPGRPLSGYRRWLVPLSTSHTFIPLSDISTVIVNEGLRRWNVRYYLAVVKRRGGGVVVALDEIWAPVAVLREVYHGVRESLFDEYADPP</sequence>
<dbReference type="Pfam" id="PF10181">
    <property type="entry name" value="PIG-H"/>
    <property type="match status" value="1"/>
</dbReference>
<evidence type="ECO:0000313" key="5">
    <source>
        <dbReference type="EMBL" id="KAI9636889.1"/>
    </source>
</evidence>
<dbReference type="InterPro" id="IPR044215">
    <property type="entry name" value="PIG-H"/>
</dbReference>
<feature type="signal peptide" evidence="3">
    <location>
        <begin position="1"/>
        <end position="18"/>
    </location>
</feature>
<comment type="similarity">
    <text evidence="2">Belongs to the PIGH family.</text>
</comment>
<feature type="chain" id="PRO_5041381899" description="Phosphatidylinositol N-acetylglucosaminyltransferase subunit H conserved domain-containing protein" evidence="3">
    <location>
        <begin position="19"/>
        <end position="132"/>
    </location>
</feature>
<comment type="caution">
    <text evidence="5">The sequence shown here is derived from an EMBL/GenBank/DDBJ whole genome shotgun (WGS) entry which is preliminary data.</text>
</comment>
<dbReference type="GeneID" id="77732714"/>
<evidence type="ECO:0000256" key="1">
    <source>
        <dbReference type="ARBA" id="ARBA00004687"/>
    </source>
</evidence>
<keyword evidence="3" id="KW-0732">Signal</keyword>
<dbReference type="PANTHER" id="PTHR15231:SF1">
    <property type="entry name" value="PHOSPHATIDYLINOSITOL N-ACETYLGLUCOSAMINYLTRANSFERASE SUBUNIT H"/>
    <property type="match status" value="1"/>
</dbReference>
<dbReference type="GO" id="GO:0006506">
    <property type="term" value="P:GPI anchor biosynthetic process"/>
    <property type="evidence" value="ECO:0007669"/>
    <property type="project" value="InterPro"/>
</dbReference>
<dbReference type="InterPro" id="IPR019328">
    <property type="entry name" value="PIGH-H_dom"/>
</dbReference>
<evidence type="ECO:0000256" key="2">
    <source>
        <dbReference type="ARBA" id="ARBA00009610"/>
    </source>
</evidence>
<dbReference type="Proteomes" id="UP001164286">
    <property type="component" value="Unassembled WGS sequence"/>
</dbReference>
<feature type="domain" description="Phosphatidylinositol N-acetylglucosaminyltransferase subunit H conserved" evidence="4">
    <location>
        <begin position="23"/>
        <end position="101"/>
    </location>
</feature>
<dbReference type="AlphaFoldDB" id="A0AA38HCB4"/>